<feature type="region of interest" description="Disordered" evidence="1">
    <location>
        <begin position="88"/>
        <end position="148"/>
    </location>
</feature>
<reference evidence="3" key="1">
    <citation type="submission" date="2017-03" db="EMBL/GenBank/DDBJ databases">
        <title>Phytopthora megakarya and P. palmivora, two closely related causual agents of cacao black pod achieved similar genome size and gene model numbers by different mechanisms.</title>
        <authorList>
            <person name="Ali S."/>
            <person name="Shao J."/>
            <person name="Larry D.J."/>
            <person name="Kronmiller B."/>
            <person name="Shen D."/>
            <person name="Strem M.D."/>
            <person name="Melnick R.L."/>
            <person name="Guiltinan M.J."/>
            <person name="Tyler B.M."/>
            <person name="Meinhardt L.W."/>
            <person name="Bailey B.A."/>
        </authorList>
    </citation>
    <scope>NUCLEOTIDE SEQUENCE [LARGE SCALE GENOMIC DNA]</scope>
    <source>
        <strain evidence="3">zdho120</strain>
    </source>
</reference>
<feature type="compositionally biased region" description="Polar residues" evidence="1">
    <location>
        <begin position="88"/>
        <end position="104"/>
    </location>
</feature>
<dbReference type="EMBL" id="NBNE01002473">
    <property type="protein sequence ID" value="OWZ10347.1"/>
    <property type="molecule type" value="Genomic_DNA"/>
</dbReference>
<feature type="compositionally biased region" description="Polar residues" evidence="1">
    <location>
        <begin position="135"/>
        <end position="147"/>
    </location>
</feature>
<evidence type="ECO:0000256" key="1">
    <source>
        <dbReference type="SAM" id="MobiDB-lite"/>
    </source>
</evidence>
<proteinExistence type="predicted"/>
<comment type="caution">
    <text evidence="2">The sequence shown here is derived from an EMBL/GenBank/DDBJ whole genome shotgun (WGS) entry which is preliminary data.</text>
</comment>
<protein>
    <submittedName>
        <fullName evidence="2">Uncharacterized protein</fullName>
    </submittedName>
</protein>
<organism evidence="2 3">
    <name type="scientific">Phytophthora megakarya</name>
    <dbReference type="NCBI Taxonomy" id="4795"/>
    <lineage>
        <taxon>Eukaryota</taxon>
        <taxon>Sar</taxon>
        <taxon>Stramenopiles</taxon>
        <taxon>Oomycota</taxon>
        <taxon>Peronosporomycetes</taxon>
        <taxon>Peronosporales</taxon>
        <taxon>Peronosporaceae</taxon>
        <taxon>Phytophthora</taxon>
    </lineage>
</organism>
<evidence type="ECO:0000313" key="2">
    <source>
        <dbReference type="EMBL" id="OWZ10347.1"/>
    </source>
</evidence>
<dbReference type="AlphaFoldDB" id="A0A225VZX4"/>
<keyword evidence="3" id="KW-1185">Reference proteome</keyword>
<dbReference type="OrthoDB" id="124789at2759"/>
<sequence length="444" mass="49389">MRPLPMNTSLPATESRAMKLVTDANEILDAQDMMTISRAQNGSDNSDGVETHHAQVDEDVGKIFIDWLRTRVSALLIFESAVLQTSSSAENQAQTKPSNASHNNGHFPPTGGSGAGTGATASAVKPRQATVATKPPTNNQPPTSSATRKCFKCDDLKHGVFQCSLANATKVKEFYDKKRKQLSPGYNTDEDLLTAKQYASKILILFLTQPYCSILVPKIILDVGTSQTVTFEHIGQDLKFVGEDADDAIAIKPEMDCNWLSTGAWKTSIILDVGTSQTVAFEHDLKFVGEDADYAIAIKPEMDCNVYNCANKAHQFRDDDSEFSFSMRLPYWHTIAFRKSESVSIPVIPWAFIDERWINPLRELKKALEFVYDWFNDSSVGGSAKRTRTHAQRYTDTVRAFYQLASEKADIEEDEHGATCANVPRSPTKQYQIHTSKMTQLQLQ</sequence>
<evidence type="ECO:0000313" key="3">
    <source>
        <dbReference type="Proteomes" id="UP000198211"/>
    </source>
</evidence>
<accession>A0A225VZX4</accession>
<gene>
    <name evidence="2" type="ORF">PHMEG_00016813</name>
</gene>
<name>A0A225VZX4_9STRA</name>
<dbReference type="Proteomes" id="UP000198211">
    <property type="component" value="Unassembled WGS sequence"/>
</dbReference>